<sequence length="698" mass="77783">MFQKKPTKKFNFGFPSSKKSAENKKTNVNTNESNTQPPPAVIKRKLGGDSDHDDDDDEWTKKPKIQGNIIDADDEQDFLASAGIGPSSSSTIKNQVTKEEKNIKEEEEEEVDPLDAFMADMNEQQKTAKAEPKARRDEFEDEDDMESYIRHMKEEGVTVGKIDNRSYLDRNENVDSDDEVYATAARIDAELNNDSDDPEHGPVKREIEPLARINHDDIEYPEIEKYFYEEHPDIASLSTERVAEVRRELGLHVTGSEPPAPCVSFAHFGFDQDVMGTIIKAGYTEPSAIQKQAIPVALQGRDIIGVAKTGSGKTAAFVLPMLVHIMDQQELAYGDGPIGLIMAPTRELVGQIYAETKKFAKAYGLKVAAVYGGASKMAQFKQLRSSTVEILVATPGRLIDMIKMKATNLKRVSYLVLDEADRMFDLGFEPQVRSVCDNVRPDRQALLFSATFPRKVEYLAREVTENPIRISVGTTGQANEDITQVIVVLDDEMLKWDWLMRRLPGFCAEGSIIIFVSRKGAVDILAQNISESGFPCGALHGDLMQYERDKVLRDFRANKYPILVATDVAARGLDIKSVKNVVNYDVARDIDSHVHRIGRTGRAGEKGTAYTLITRKEERFAADLVRNLESSGQPVPSELMDLAMTYPKFKSSRIYGGGRGRGRGRGGRGRFRGRGNHHGGGGGRFRGGKKKFPYFLSR</sequence>
<evidence type="ECO:0000259" key="13">
    <source>
        <dbReference type="PROSITE" id="PS51195"/>
    </source>
</evidence>
<keyword evidence="15" id="KW-1185">Reference proteome</keyword>
<feature type="region of interest" description="Disordered" evidence="10">
    <location>
        <begin position="654"/>
        <end position="688"/>
    </location>
</feature>
<dbReference type="CDD" id="cd18787">
    <property type="entry name" value="SF2_C_DEAD"/>
    <property type="match status" value="1"/>
</dbReference>
<feature type="domain" description="Helicase C-terminal" evidence="12">
    <location>
        <begin position="481"/>
        <end position="643"/>
    </location>
</feature>
<evidence type="ECO:0000256" key="5">
    <source>
        <dbReference type="ARBA" id="ARBA00022806"/>
    </source>
</evidence>
<evidence type="ECO:0000256" key="3">
    <source>
        <dbReference type="ARBA" id="ARBA00022741"/>
    </source>
</evidence>
<keyword evidence="7" id="KW-0539">Nucleus</keyword>
<dbReference type="InterPro" id="IPR000629">
    <property type="entry name" value="RNA-helicase_DEAD-box_CS"/>
</dbReference>
<dbReference type="GO" id="GO:0016787">
    <property type="term" value="F:hydrolase activity"/>
    <property type="evidence" value="ECO:0007669"/>
    <property type="project" value="UniProtKB-KW"/>
</dbReference>
<feature type="domain" description="Helicase ATP-binding" evidence="11">
    <location>
        <begin position="294"/>
        <end position="470"/>
    </location>
</feature>
<dbReference type="EMBL" id="JAIXMP010000012">
    <property type="protein sequence ID" value="KAI9264278.1"/>
    <property type="molecule type" value="Genomic_DNA"/>
</dbReference>
<reference evidence="14" key="1">
    <citation type="journal article" date="2022" name="IScience">
        <title>Evolution of zygomycete secretomes and the origins of terrestrial fungal ecologies.</title>
        <authorList>
            <person name="Chang Y."/>
            <person name="Wang Y."/>
            <person name="Mondo S."/>
            <person name="Ahrendt S."/>
            <person name="Andreopoulos W."/>
            <person name="Barry K."/>
            <person name="Beard J."/>
            <person name="Benny G.L."/>
            <person name="Blankenship S."/>
            <person name="Bonito G."/>
            <person name="Cuomo C."/>
            <person name="Desiro A."/>
            <person name="Gervers K.A."/>
            <person name="Hundley H."/>
            <person name="Kuo A."/>
            <person name="LaButti K."/>
            <person name="Lang B.F."/>
            <person name="Lipzen A."/>
            <person name="O'Donnell K."/>
            <person name="Pangilinan J."/>
            <person name="Reynolds N."/>
            <person name="Sandor L."/>
            <person name="Smith M.E."/>
            <person name="Tsang A."/>
            <person name="Grigoriev I.V."/>
            <person name="Stajich J.E."/>
            <person name="Spatafora J.W."/>
        </authorList>
    </citation>
    <scope>NUCLEOTIDE SEQUENCE</scope>
    <source>
        <strain evidence="14">RSA 2281</strain>
    </source>
</reference>
<feature type="compositionally biased region" description="Basic and acidic residues" evidence="10">
    <location>
        <begin position="126"/>
        <end position="138"/>
    </location>
</feature>
<name>A0AAD5K152_9FUNG</name>
<keyword evidence="3 9" id="KW-0547">Nucleotide-binding</keyword>
<feature type="compositionally biased region" description="Basic residues" evidence="10">
    <location>
        <begin position="660"/>
        <end position="677"/>
    </location>
</feature>
<feature type="short sequence motif" description="Q motif" evidence="8">
    <location>
        <begin position="263"/>
        <end position="291"/>
    </location>
</feature>
<feature type="compositionally biased region" description="Polar residues" evidence="10">
    <location>
        <begin position="26"/>
        <end position="35"/>
    </location>
</feature>
<evidence type="ECO:0000256" key="6">
    <source>
        <dbReference type="ARBA" id="ARBA00022840"/>
    </source>
</evidence>
<feature type="domain" description="DEAD-box RNA helicase Q" evidence="13">
    <location>
        <begin position="263"/>
        <end position="291"/>
    </location>
</feature>
<evidence type="ECO:0000256" key="8">
    <source>
        <dbReference type="PROSITE-ProRule" id="PRU00552"/>
    </source>
</evidence>
<evidence type="ECO:0000259" key="11">
    <source>
        <dbReference type="PROSITE" id="PS51192"/>
    </source>
</evidence>
<evidence type="ECO:0000256" key="4">
    <source>
        <dbReference type="ARBA" id="ARBA00022801"/>
    </source>
</evidence>
<dbReference type="Gene3D" id="3.40.50.300">
    <property type="entry name" value="P-loop containing nucleotide triphosphate hydrolases"/>
    <property type="match status" value="2"/>
</dbReference>
<comment type="similarity">
    <text evidence="9">Belongs to the DEAD box helicase family.</text>
</comment>
<dbReference type="InterPro" id="IPR014001">
    <property type="entry name" value="Helicase_ATP-bd"/>
</dbReference>
<evidence type="ECO:0000313" key="14">
    <source>
        <dbReference type="EMBL" id="KAI9264278.1"/>
    </source>
</evidence>
<evidence type="ECO:0000256" key="1">
    <source>
        <dbReference type="ARBA" id="ARBA00004123"/>
    </source>
</evidence>
<keyword evidence="6 9" id="KW-0067">ATP-binding</keyword>
<dbReference type="FunFam" id="3.40.50.300:FF:000079">
    <property type="entry name" value="probable ATP-dependent RNA helicase DDX17"/>
    <property type="match status" value="1"/>
</dbReference>
<gene>
    <name evidence="14" type="ORF">BDA99DRAFT_508889</name>
</gene>
<dbReference type="GO" id="GO:0003724">
    <property type="term" value="F:RNA helicase activity"/>
    <property type="evidence" value="ECO:0007669"/>
    <property type="project" value="UniProtKB-EC"/>
</dbReference>
<dbReference type="EC" id="3.6.4.13" evidence="2"/>
<dbReference type="InterPro" id="IPR027417">
    <property type="entry name" value="P-loop_NTPase"/>
</dbReference>
<keyword evidence="5 9" id="KW-0347">Helicase</keyword>
<dbReference type="InterPro" id="IPR014014">
    <property type="entry name" value="RNA_helicase_DEAD_Q_motif"/>
</dbReference>
<dbReference type="Proteomes" id="UP001209540">
    <property type="component" value="Unassembled WGS sequence"/>
</dbReference>
<dbReference type="GO" id="GO:0005634">
    <property type="term" value="C:nucleus"/>
    <property type="evidence" value="ECO:0007669"/>
    <property type="project" value="UniProtKB-SubCell"/>
</dbReference>
<comment type="caution">
    <text evidence="14">The sequence shown here is derived from an EMBL/GenBank/DDBJ whole genome shotgun (WGS) entry which is preliminary data.</text>
</comment>
<feature type="region of interest" description="Disordered" evidence="10">
    <location>
        <begin position="124"/>
        <end position="146"/>
    </location>
</feature>
<reference evidence="14" key="2">
    <citation type="submission" date="2023-02" db="EMBL/GenBank/DDBJ databases">
        <authorList>
            <consortium name="DOE Joint Genome Institute"/>
            <person name="Mondo S.J."/>
            <person name="Chang Y."/>
            <person name="Wang Y."/>
            <person name="Ahrendt S."/>
            <person name="Andreopoulos W."/>
            <person name="Barry K."/>
            <person name="Beard J."/>
            <person name="Benny G.L."/>
            <person name="Blankenship S."/>
            <person name="Bonito G."/>
            <person name="Cuomo C."/>
            <person name="Desiro A."/>
            <person name="Gervers K.A."/>
            <person name="Hundley H."/>
            <person name="Kuo A."/>
            <person name="LaButti K."/>
            <person name="Lang B.F."/>
            <person name="Lipzen A."/>
            <person name="O'Donnell K."/>
            <person name="Pangilinan J."/>
            <person name="Reynolds N."/>
            <person name="Sandor L."/>
            <person name="Smith M.W."/>
            <person name="Tsang A."/>
            <person name="Grigoriev I.V."/>
            <person name="Stajich J.E."/>
            <person name="Spatafora J.W."/>
        </authorList>
    </citation>
    <scope>NUCLEOTIDE SEQUENCE</scope>
    <source>
        <strain evidence="14">RSA 2281</strain>
    </source>
</reference>
<dbReference type="Pfam" id="PF00270">
    <property type="entry name" value="DEAD"/>
    <property type="match status" value="1"/>
</dbReference>
<evidence type="ECO:0000256" key="7">
    <source>
        <dbReference type="ARBA" id="ARBA00023242"/>
    </source>
</evidence>
<dbReference type="PANTHER" id="PTHR47958">
    <property type="entry name" value="ATP-DEPENDENT RNA HELICASE DBP3"/>
    <property type="match status" value="1"/>
</dbReference>
<keyword evidence="4 9" id="KW-0378">Hydrolase</keyword>
<dbReference type="SMART" id="SM00490">
    <property type="entry name" value="HELICc"/>
    <property type="match status" value="1"/>
</dbReference>
<feature type="compositionally biased region" description="Polar residues" evidence="10">
    <location>
        <begin position="86"/>
        <end position="95"/>
    </location>
</feature>
<dbReference type="InterPro" id="IPR001650">
    <property type="entry name" value="Helicase_C-like"/>
</dbReference>
<dbReference type="Pfam" id="PF00271">
    <property type="entry name" value="Helicase_C"/>
    <property type="match status" value="1"/>
</dbReference>
<evidence type="ECO:0000259" key="12">
    <source>
        <dbReference type="PROSITE" id="PS51194"/>
    </source>
</evidence>
<feature type="region of interest" description="Disordered" evidence="10">
    <location>
        <begin position="1"/>
        <end position="111"/>
    </location>
</feature>
<dbReference type="GO" id="GO:0003676">
    <property type="term" value="F:nucleic acid binding"/>
    <property type="evidence" value="ECO:0007669"/>
    <property type="project" value="InterPro"/>
</dbReference>
<protein>
    <recommendedName>
        <fullName evidence="2">RNA helicase</fullName>
        <ecNumber evidence="2">3.6.4.13</ecNumber>
    </recommendedName>
</protein>
<comment type="subcellular location">
    <subcellularLocation>
        <location evidence="1">Nucleus</location>
    </subcellularLocation>
</comment>
<dbReference type="PROSITE" id="PS00039">
    <property type="entry name" value="DEAD_ATP_HELICASE"/>
    <property type="match status" value="1"/>
</dbReference>
<dbReference type="AlphaFoldDB" id="A0AAD5K152"/>
<dbReference type="GO" id="GO:0005524">
    <property type="term" value="F:ATP binding"/>
    <property type="evidence" value="ECO:0007669"/>
    <property type="project" value="UniProtKB-KW"/>
</dbReference>
<dbReference type="SMART" id="SM00487">
    <property type="entry name" value="DEXDc"/>
    <property type="match status" value="1"/>
</dbReference>
<proteinExistence type="inferred from homology"/>
<dbReference type="SUPFAM" id="SSF52540">
    <property type="entry name" value="P-loop containing nucleoside triphosphate hydrolases"/>
    <property type="match status" value="1"/>
</dbReference>
<evidence type="ECO:0000256" key="2">
    <source>
        <dbReference type="ARBA" id="ARBA00012552"/>
    </source>
</evidence>
<dbReference type="PROSITE" id="PS51195">
    <property type="entry name" value="Q_MOTIF"/>
    <property type="match status" value="1"/>
</dbReference>
<evidence type="ECO:0000256" key="10">
    <source>
        <dbReference type="SAM" id="MobiDB-lite"/>
    </source>
</evidence>
<evidence type="ECO:0000256" key="9">
    <source>
        <dbReference type="RuleBase" id="RU000492"/>
    </source>
</evidence>
<organism evidence="14 15">
    <name type="scientific">Phascolomyces articulosus</name>
    <dbReference type="NCBI Taxonomy" id="60185"/>
    <lineage>
        <taxon>Eukaryota</taxon>
        <taxon>Fungi</taxon>
        <taxon>Fungi incertae sedis</taxon>
        <taxon>Mucoromycota</taxon>
        <taxon>Mucoromycotina</taxon>
        <taxon>Mucoromycetes</taxon>
        <taxon>Mucorales</taxon>
        <taxon>Lichtheimiaceae</taxon>
        <taxon>Phascolomyces</taxon>
    </lineage>
</organism>
<dbReference type="PROSITE" id="PS51194">
    <property type="entry name" value="HELICASE_CTER"/>
    <property type="match status" value="1"/>
</dbReference>
<dbReference type="PROSITE" id="PS51192">
    <property type="entry name" value="HELICASE_ATP_BIND_1"/>
    <property type="match status" value="1"/>
</dbReference>
<evidence type="ECO:0000313" key="15">
    <source>
        <dbReference type="Proteomes" id="UP001209540"/>
    </source>
</evidence>
<accession>A0AAD5K152</accession>
<dbReference type="InterPro" id="IPR011545">
    <property type="entry name" value="DEAD/DEAH_box_helicase_dom"/>
</dbReference>